<protein>
    <submittedName>
        <fullName evidence="2">ADP,ATP carrier protein</fullName>
    </submittedName>
</protein>
<dbReference type="AlphaFoldDB" id="A0A7E4VJT7"/>
<reference evidence="1" key="1">
    <citation type="journal article" date="2013" name="Genetics">
        <title>The draft genome and transcriptome of Panagrellus redivivus are shaped by the harsh demands of a free-living lifestyle.</title>
        <authorList>
            <person name="Srinivasan J."/>
            <person name="Dillman A.R."/>
            <person name="Macchietto M.G."/>
            <person name="Heikkinen L."/>
            <person name="Lakso M."/>
            <person name="Fracchia K.M."/>
            <person name="Antoshechkin I."/>
            <person name="Mortazavi A."/>
            <person name="Wong G."/>
            <person name="Sternberg P.W."/>
        </authorList>
    </citation>
    <scope>NUCLEOTIDE SEQUENCE [LARGE SCALE GENOMIC DNA]</scope>
    <source>
        <strain evidence="1">MT8872</strain>
    </source>
</reference>
<organism evidence="1 2">
    <name type="scientific">Panagrellus redivivus</name>
    <name type="common">Microworm</name>
    <dbReference type="NCBI Taxonomy" id="6233"/>
    <lineage>
        <taxon>Eukaryota</taxon>
        <taxon>Metazoa</taxon>
        <taxon>Ecdysozoa</taxon>
        <taxon>Nematoda</taxon>
        <taxon>Chromadorea</taxon>
        <taxon>Rhabditida</taxon>
        <taxon>Tylenchina</taxon>
        <taxon>Panagrolaimomorpha</taxon>
        <taxon>Panagrolaimoidea</taxon>
        <taxon>Panagrolaimidae</taxon>
        <taxon>Panagrellus</taxon>
    </lineage>
</organism>
<sequence length="257" mass="28529">MIDFDHNYTFTSHGTFDNHYNTLDITIIRSILIICLCSEVSKTALIYLPLSEIIKKAGLEVIIACTNTQIGSKMGALKANPAALFVAILMNQYFGHLLNKGAYGSYKEIIYQSTEGKVGRMEALGRWMCQVSGLMLSQKLDVLNGAKVGCTVMSYTLMQLIAIDIILNYLIPKYVNLIGASWLQKLAKSVIATCGAMVKMPSLNPTKWAASTAFCGFNEATVLYTVVPIMDAAIISRLHCYMNKEPKSKYRRPKKQM</sequence>
<dbReference type="Proteomes" id="UP000492821">
    <property type="component" value="Unassembled WGS sequence"/>
</dbReference>
<proteinExistence type="predicted"/>
<name>A0A7E4VJT7_PANRE</name>
<evidence type="ECO:0000313" key="1">
    <source>
        <dbReference type="Proteomes" id="UP000492821"/>
    </source>
</evidence>
<evidence type="ECO:0000313" key="2">
    <source>
        <dbReference type="WBParaSite" id="Pan_g21351.t1"/>
    </source>
</evidence>
<dbReference type="WBParaSite" id="Pan_g21351.t1">
    <property type="protein sequence ID" value="Pan_g21351.t1"/>
    <property type="gene ID" value="Pan_g21351"/>
</dbReference>
<reference evidence="2" key="2">
    <citation type="submission" date="2020-10" db="UniProtKB">
        <authorList>
            <consortium name="WormBaseParasite"/>
        </authorList>
    </citation>
    <scope>IDENTIFICATION</scope>
</reference>
<accession>A0A7E4VJT7</accession>
<keyword evidence="1" id="KW-1185">Reference proteome</keyword>